<evidence type="ECO:0000256" key="1">
    <source>
        <dbReference type="SAM" id="MobiDB-lite"/>
    </source>
</evidence>
<gene>
    <name evidence="3" type="ORF">EV645_3860</name>
</gene>
<evidence type="ECO:0000313" key="3">
    <source>
        <dbReference type="EMBL" id="RZU16307.1"/>
    </source>
</evidence>
<feature type="compositionally biased region" description="Basic and acidic residues" evidence="1">
    <location>
        <begin position="183"/>
        <end position="201"/>
    </location>
</feature>
<keyword evidence="2" id="KW-0472">Membrane</keyword>
<feature type="region of interest" description="Disordered" evidence="1">
    <location>
        <begin position="156"/>
        <end position="210"/>
    </location>
</feature>
<keyword evidence="2" id="KW-1133">Transmembrane helix</keyword>
<organism evidence="3 4">
    <name type="scientific">Kribbella rubisoli</name>
    <dbReference type="NCBI Taxonomy" id="3075929"/>
    <lineage>
        <taxon>Bacteria</taxon>
        <taxon>Bacillati</taxon>
        <taxon>Actinomycetota</taxon>
        <taxon>Actinomycetes</taxon>
        <taxon>Propionibacteriales</taxon>
        <taxon>Kribbellaceae</taxon>
        <taxon>Kribbella</taxon>
    </lineage>
</organism>
<dbReference type="Pfam" id="PF12277">
    <property type="entry name" value="DUF3618"/>
    <property type="match status" value="1"/>
</dbReference>
<sequence>MAEDPEELKRNIEQTRRDVGRDVDALTEKVSPGRVVGRRVDRARGGVHRLKEHVMGSAGSMGGSVSDTAGSAVSTVQDAGSKVGDAVGSAPDMARARTRGTPLAAGLIAFAAGWVVAAALPASAQERELAQDTKDKAMEAAGPVKEQAAQIAQEMKDNLQEPAQQAVENVKQSASEAATEVADEGRSAAHEVADNAKDSADNVRQAGSSS</sequence>
<feature type="compositionally biased region" description="Polar residues" evidence="1">
    <location>
        <begin position="161"/>
        <end position="176"/>
    </location>
</feature>
<accession>A0A4Q7X0C8</accession>
<name>A0A4Q7X0C8_9ACTN</name>
<evidence type="ECO:0000256" key="2">
    <source>
        <dbReference type="SAM" id="Phobius"/>
    </source>
</evidence>
<dbReference type="OrthoDB" id="3218417at2"/>
<dbReference type="PANTHER" id="PTHR47372:SF11">
    <property type="entry name" value="RE19971P"/>
    <property type="match status" value="1"/>
</dbReference>
<dbReference type="Gene3D" id="1.10.287.700">
    <property type="entry name" value="Helix hairpin bin"/>
    <property type="match status" value="1"/>
</dbReference>
<dbReference type="RefSeq" id="WP_130445231.1">
    <property type="nucleotide sequence ID" value="NZ_SHKR01000012.1"/>
</dbReference>
<keyword evidence="4" id="KW-1185">Reference proteome</keyword>
<comment type="caution">
    <text evidence="3">The sequence shown here is derived from an EMBL/GenBank/DDBJ whole genome shotgun (WGS) entry which is preliminary data.</text>
</comment>
<reference evidence="3 4" key="1">
    <citation type="journal article" date="2015" name="Stand. Genomic Sci.">
        <title>Genomic Encyclopedia of Bacterial and Archaeal Type Strains, Phase III: the genomes of soil and plant-associated and newly described type strains.</title>
        <authorList>
            <person name="Whitman W.B."/>
            <person name="Woyke T."/>
            <person name="Klenk H.P."/>
            <person name="Zhou Y."/>
            <person name="Lilburn T.G."/>
            <person name="Beck B.J."/>
            <person name="De Vos P."/>
            <person name="Vandamme P."/>
            <person name="Eisen J.A."/>
            <person name="Garrity G."/>
            <person name="Hugenholtz P."/>
            <person name="Kyrpides N.C."/>
        </authorList>
    </citation>
    <scope>NUCLEOTIDE SEQUENCE [LARGE SCALE GENOMIC DNA]</scope>
    <source>
        <strain evidence="3 4">VKM Ac-2540</strain>
    </source>
</reference>
<evidence type="ECO:0000313" key="4">
    <source>
        <dbReference type="Proteomes" id="UP000292027"/>
    </source>
</evidence>
<dbReference type="AlphaFoldDB" id="A0A4Q7X0C8"/>
<protein>
    <submittedName>
        <fullName evidence="3">Uncharacterized protein DUF3618</fullName>
    </submittedName>
</protein>
<dbReference type="PANTHER" id="PTHR47372">
    <property type="entry name" value="DAUER UP-REGULATED-RELATED"/>
    <property type="match status" value="1"/>
</dbReference>
<feature type="transmembrane region" description="Helical" evidence="2">
    <location>
        <begin position="103"/>
        <end position="124"/>
    </location>
</feature>
<dbReference type="Proteomes" id="UP000292027">
    <property type="component" value="Unassembled WGS sequence"/>
</dbReference>
<dbReference type="EMBL" id="SHKR01000012">
    <property type="protein sequence ID" value="RZU16307.1"/>
    <property type="molecule type" value="Genomic_DNA"/>
</dbReference>
<dbReference type="InterPro" id="IPR022062">
    <property type="entry name" value="DUF3618"/>
</dbReference>
<proteinExistence type="predicted"/>
<keyword evidence="2" id="KW-0812">Transmembrane</keyword>